<dbReference type="RefSeq" id="WP_280102471.1">
    <property type="nucleotide sequence ID" value="NZ_CP122959.1"/>
</dbReference>
<reference evidence="1" key="1">
    <citation type="submission" date="2023-04" db="EMBL/GenBank/DDBJ databases">
        <title>Novel strain of Lactilactobacillus sakei and use thereof.</title>
        <authorList>
            <person name="Kim S.Y."/>
        </authorList>
    </citation>
    <scope>NUCLEOTIDE SEQUENCE</scope>
    <source>
        <strain evidence="1">HUP1</strain>
    </source>
</reference>
<accession>A0AAF0GL99</accession>
<gene>
    <name evidence="1" type="ORF">QBD03_05295</name>
</gene>
<dbReference type="Proteomes" id="UP001179858">
    <property type="component" value="Chromosome"/>
</dbReference>
<organism evidence="1 2">
    <name type="scientific">Latilactobacillus sakei</name>
    <name type="common">Lactobacillus sakei</name>
    <dbReference type="NCBI Taxonomy" id="1599"/>
    <lineage>
        <taxon>Bacteria</taxon>
        <taxon>Bacillati</taxon>
        <taxon>Bacillota</taxon>
        <taxon>Bacilli</taxon>
        <taxon>Lactobacillales</taxon>
        <taxon>Lactobacillaceae</taxon>
        <taxon>Latilactobacillus</taxon>
    </lineage>
</organism>
<protein>
    <submittedName>
        <fullName evidence="1">Uncharacterized protein</fullName>
    </submittedName>
</protein>
<name>A0AAF0GL99_LATSK</name>
<sequence>MPYEIGGRADKYGNSYEIRWIVFQLLNVVEEKLDYILMEALGEDESGVDLWVGNHNSSVEGQQCKGRNGSKESWDYGSINAKGIPNYWKSQLDRDTNTTVSLVSPLAFTFLEDLISRAKTCGGDSNAFYNIQIKQASKEFQNFFRYLCRAMSINVEYQRDLDRCVSYLERITYRQISDFELSERIMEKIRHLFLGDEEVIRDAFITWVVDGSMIGKKINQIEITSFLNTKGFITRNLINDERIIPNIQKLNNEYRDEFDAIGNKLILRSEFKTCKDAIRDEKSIIIHGKAGRGKSGCTLEITNFCESTGIPYIALKLDQHIPHGTTDIWSEELGFSTSISYCIDSISRDSSAVIILDQLDSLRWTQSQASDSLIVCQRIIKEIAQLNLEREHKISLVFVCRTYDLENDNTIRHLFDKEESSNWERLKIGDLNEIDVKNIIGSSYNGLTHKLKELLKIPGNLYIWKQLDPNRIDTEYTSTSQLVAAWWKQLSNKCYQSGLDTNDLDSQKKLVVEWLQIHGRIFFPVSNINQKYLEFLSSNSFFKIQGNKVSFAHQSILDCFFADNLFDKYFEDEPIEKIIGNKNQQTPGKRYQIQIFMEKLLEYDTEEFLKFGQEIFKSPEIRFSIKFIFFELLNQLETIDSNVEQFIIDNYDDEYYGKYLINNVISGKKEYISLLQKNGILEEMIKLPQTKDIVCELLRSITPAYTNEMVSFIQKQFLTDDLRGDIIKLLDFFPYDFNRDSEALFRIRLKLYDRFPDKANSYINFRTIEPGKEIRVIQAIIYIIKSKSNNQNMYSYPIESIDHIKEFIKNNSIEILDLLIPLIPVENDDINDWSEEHNYNNRIERFSIQIIKESNKQLIIQNPQAFWQYYEKFMGKGSYLFNELIMDGLYQLPKTFSDRIIRYITKNIETNIIVFTDGSVSKLSLAKKVLKKHANHCNDEIFKELETTINTFMPGSAKTMYKRRVTNNSDNPKKVYWRFYGDLQIELLPDLPQARCSRDVLDNLKVLNRKFLESESKYQNRNIEAGNVQSPIAGKELSIVQWLKILSNKKIRDNNHSTWNQKNNVFIEHGIQYFSDSFRENVSKNPGLFIRLVLNNKNLVLEEYIDSLFQGISNSDELSEVPVSILEQLILTFPYDYSVSRTQAICRIIEKRCSDKWSECVLIKLKDIVVNYHDLGNIENDDSYNSLESRSLNGVRGIAMYTIGKLVDHNNSLLDFFRNTISVSVSDKDSAVRLATLYTVYSIYFIDKTWATPLLLELYKQDFRLAGFSGSQLIFSELYSNYRTQILEIILKSYISADERLIKAGTHYLTEMYIINNEFQEIFIQIDKMSELQATEVFNMAIHYINVEEYSDVAKEIILDLRNNRNNYSIPISNIFYNNRIDLKRDKDFLINIMSSSVSYRSIYAFVNYIEKESEKIIDYKDIILPLSRNLLESDLDRTSSWRVDESISKLIIGLYDGASGVQDETLANLCLDIWDVMFERQFGSARQLSQDIMDR</sequence>
<evidence type="ECO:0000313" key="2">
    <source>
        <dbReference type="Proteomes" id="UP001179858"/>
    </source>
</evidence>
<dbReference type="EMBL" id="CP122959">
    <property type="protein sequence ID" value="WGI18179.1"/>
    <property type="molecule type" value="Genomic_DNA"/>
</dbReference>
<evidence type="ECO:0000313" key="1">
    <source>
        <dbReference type="EMBL" id="WGI18179.1"/>
    </source>
</evidence>
<proteinExistence type="predicted"/>